<reference evidence="1" key="2">
    <citation type="journal article" date="2023" name="BMC Genomics">
        <title>Pest status, molecular evolution, and epigenetic factors derived from the genome assembly of Frankliniella fusca, a thysanopteran phytovirus vector.</title>
        <authorList>
            <person name="Catto M.A."/>
            <person name="Labadie P.E."/>
            <person name="Jacobson A.L."/>
            <person name="Kennedy G.G."/>
            <person name="Srinivasan R."/>
            <person name="Hunt B.G."/>
        </authorList>
    </citation>
    <scope>NUCLEOTIDE SEQUENCE</scope>
    <source>
        <strain evidence="1">PL_HMW_Pooled</strain>
    </source>
</reference>
<dbReference type="Proteomes" id="UP001219518">
    <property type="component" value="Unassembled WGS sequence"/>
</dbReference>
<reference evidence="1" key="1">
    <citation type="submission" date="2021-07" db="EMBL/GenBank/DDBJ databases">
        <authorList>
            <person name="Catto M.A."/>
            <person name="Jacobson A."/>
            <person name="Kennedy G."/>
            <person name="Labadie P."/>
            <person name="Hunt B.G."/>
            <person name="Srinivasan R."/>
        </authorList>
    </citation>
    <scope>NUCLEOTIDE SEQUENCE</scope>
    <source>
        <strain evidence="1">PL_HMW_Pooled</strain>
        <tissue evidence="1">Head</tissue>
    </source>
</reference>
<organism evidence="1 2">
    <name type="scientific">Frankliniella fusca</name>
    <dbReference type="NCBI Taxonomy" id="407009"/>
    <lineage>
        <taxon>Eukaryota</taxon>
        <taxon>Metazoa</taxon>
        <taxon>Ecdysozoa</taxon>
        <taxon>Arthropoda</taxon>
        <taxon>Hexapoda</taxon>
        <taxon>Insecta</taxon>
        <taxon>Pterygota</taxon>
        <taxon>Neoptera</taxon>
        <taxon>Paraneoptera</taxon>
        <taxon>Thysanoptera</taxon>
        <taxon>Terebrantia</taxon>
        <taxon>Thripoidea</taxon>
        <taxon>Thripidae</taxon>
        <taxon>Frankliniella</taxon>
    </lineage>
</organism>
<keyword evidence="2" id="KW-1185">Reference proteome</keyword>
<evidence type="ECO:0000313" key="2">
    <source>
        <dbReference type="Proteomes" id="UP001219518"/>
    </source>
</evidence>
<comment type="caution">
    <text evidence="1">The sequence shown here is derived from an EMBL/GenBank/DDBJ whole genome shotgun (WGS) entry which is preliminary data.</text>
</comment>
<evidence type="ECO:0000313" key="1">
    <source>
        <dbReference type="EMBL" id="KAK3914225.1"/>
    </source>
</evidence>
<name>A0AAE1LCA4_9NEOP</name>
<sequence length="256" mass="28677">MSSMPMTMVTRTHPGRFMVVITSHVEKLLSKRSTRFAFSTKGSEEFLVVGRQLSFLSRRNRREPKAKVLQGDVSLAVVAHQQQVAAPQLVSPQLALALQRQALRLQLVHAQHQRQQLALLRRAGLQRQPLRTATKNLFRQQYPHNISVVHTEILCTILCIAIHPCSSHLAEAAASSAPSASLERRRAISARRSDTMSRYWPARLVMVPARCAYARVLRVSSPCRSPGDTWAIMTARVSPVSASLSRRVSFESRKLT</sequence>
<accession>A0AAE1LCA4</accession>
<proteinExistence type="predicted"/>
<dbReference type="EMBL" id="JAHWGI010000363">
    <property type="protein sequence ID" value="KAK3914225.1"/>
    <property type="molecule type" value="Genomic_DNA"/>
</dbReference>
<gene>
    <name evidence="1" type="ORF">KUF71_023638</name>
</gene>
<dbReference type="AlphaFoldDB" id="A0AAE1LCA4"/>
<protein>
    <submittedName>
        <fullName evidence="1">Lysosomal acid phosphatase</fullName>
    </submittedName>
</protein>